<dbReference type="AlphaFoldDB" id="A0AAV3X3B1"/>
<gene>
    <name evidence="1" type="ORF">MiSe_04330</name>
</gene>
<dbReference type="Proteomes" id="UP001050975">
    <property type="component" value="Unassembled WGS sequence"/>
</dbReference>
<evidence type="ECO:0000313" key="1">
    <source>
        <dbReference type="EMBL" id="GET35691.1"/>
    </source>
</evidence>
<reference evidence="1" key="1">
    <citation type="submission" date="2019-10" db="EMBL/GenBank/DDBJ databases">
        <title>Draft genome sequece of Microseira wollei NIES-4236.</title>
        <authorList>
            <person name="Yamaguchi H."/>
            <person name="Suzuki S."/>
            <person name="Kawachi M."/>
        </authorList>
    </citation>
    <scope>NUCLEOTIDE SEQUENCE</scope>
    <source>
        <strain evidence="1">NIES-4236</strain>
    </source>
</reference>
<proteinExistence type="predicted"/>
<dbReference type="EMBL" id="BLAY01000003">
    <property type="protein sequence ID" value="GET35691.1"/>
    <property type="molecule type" value="Genomic_DNA"/>
</dbReference>
<sequence>MISEQMGFEIELILADSLSGESETTFLGCLEELKLNFIVAIRSNHGVWLPHEQKVGQNRWRTAVAANL</sequence>
<comment type="caution">
    <text evidence="1">The sequence shown here is derived from an EMBL/GenBank/DDBJ whole genome shotgun (WGS) entry which is preliminary data.</text>
</comment>
<keyword evidence="2" id="KW-1185">Reference proteome</keyword>
<evidence type="ECO:0000313" key="2">
    <source>
        <dbReference type="Proteomes" id="UP001050975"/>
    </source>
</evidence>
<accession>A0AAV3X3B1</accession>
<organism evidence="1 2">
    <name type="scientific">Microseira wollei NIES-4236</name>
    <dbReference type="NCBI Taxonomy" id="2530354"/>
    <lineage>
        <taxon>Bacteria</taxon>
        <taxon>Bacillati</taxon>
        <taxon>Cyanobacteriota</taxon>
        <taxon>Cyanophyceae</taxon>
        <taxon>Oscillatoriophycideae</taxon>
        <taxon>Aerosakkonematales</taxon>
        <taxon>Aerosakkonemataceae</taxon>
        <taxon>Microseira</taxon>
    </lineage>
</organism>
<protein>
    <submittedName>
        <fullName evidence="1">Transposase</fullName>
    </submittedName>
</protein>
<name>A0AAV3X3B1_9CYAN</name>